<name>A0A6G0TC68_APHGL</name>
<comment type="caution">
    <text evidence="1">The sequence shown here is derived from an EMBL/GenBank/DDBJ whole genome shotgun (WGS) entry which is preliminary data.</text>
</comment>
<dbReference type="Proteomes" id="UP000475862">
    <property type="component" value="Unassembled WGS sequence"/>
</dbReference>
<keyword evidence="2" id="KW-1185">Reference proteome</keyword>
<dbReference type="OrthoDB" id="8186595at2759"/>
<evidence type="ECO:0000313" key="2">
    <source>
        <dbReference type="Proteomes" id="UP000475862"/>
    </source>
</evidence>
<dbReference type="EMBL" id="VYZN01000044">
    <property type="protein sequence ID" value="KAE9529577.1"/>
    <property type="molecule type" value="Genomic_DNA"/>
</dbReference>
<gene>
    <name evidence="1" type="ORF">AGLY_011673</name>
</gene>
<sequence length="224" mass="25560">MSFQFSFRKVFILFPVTLNMILYLLPELHRANLAKTFTGDWKNDNFAFNICTSNVILFLFKSALKSQKAFIRSINIKKKLIIYTYKISSIFTLPMLDMSKSLKLSLMLTGPVPWSIPNAVIRNGSIGDPDNAHKTACNFDNIGSHIVRVCLAKSKKISERSTRGLCLTQCRLHIDQLRALRPFYWIHKGIVPSTFLSLSSILLPLIYKATQNIDYRKAADIVRV</sequence>
<proteinExistence type="predicted"/>
<protein>
    <submittedName>
        <fullName evidence="1">Uncharacterized protein</fullName>
    </submittedName>
</protein>
<organism evidence="1 2">
    <name type="scientific">Aphis glycines</name>
    <name type="common">Soybean aphid</name>
    <dbReference type="NCBI Taxonomy" id="307491"/>
    <lineage>
        <taxon>Eukaryota</taxon>
        <taxon>Metazoa</taxon>
        <taxon>Ecdysozoa</taxon>
        <taxon>Arthropoda</taxon>
        <taxon>Hexapoda</taxon>
        <taxon>Insecta</taxon>
        <taxon>Pterygota</taxon>
        <taxon>Neoptera</taxon>
        <taxon>Paraneoptera</taxon>
        <taxon>Hemiptera</taxon>
        <taxon>Sternorrhyncha</taxon>
        <taxon>Aphidomorpha</taxon>
        <taxon>Aphidoidea</taxon>
        <taxon>Aphididae</taxon>
        <taxon>Aphidini</taxon>
        <taxon>Aphis</taxon>
        <taxon>Aphis</taxon>
    </lineage>
</organism>
<evidence type="ECO:0000313" key="1">
    <source>
        <dbReference type="EMBL" id="KAE9529577.1"/>
    </source>
</evidence>
<accession>A0A6G0TC68</accession>
<dbReference type="AlphaFoldDB" id="A0A6G0TC68"/>
<reference evidence="1 2" key="1">
    <citation type="submission" date="2019-08" db="EMBL/GenBank/DDBJ databases">
        <title>The genome of the soybean aphid Biotype 1, its phylome, world population structure and adaptation to the North American continent.</title>
        <authorList>
            <person name="Giordano R."/>
            <person name="Donthu R.K."/>
            <person name="Hernandez A.G."/>
            <person name="Wright C.L."/>
            <person name="Zimin A.V."/>
        </authorList>
    </citation>
    <scope>NUCLEOTIDE SEQUENCE [LARGE SCALE GENOMIC DNA]</scope>
    <source>
        <tissue evidence="1">Whole aphids</tissue>
    </source>
</reference>